<dbReference type="AlphaFoldDB" id="A0A7W5E3A6"/>
<evidence type="ECO:0000313" key="4">
    <source>
        <dbReference type="Proteomes" id="UP000536179"/>
    </source>
</evidence>
<proteinExistence type="predicted"/>
<accession>A0A7W5E3A6</accession>
<keyword evidence="2" id="KW-0472">Membrane</keyword>
<evidence type="ECO:0000313" key="3">
    <source>
        <dbReference type="EMBL" id="MBB3209052.1"/>
    </source>
</evidence>
<dbReference type="EMBL" id="JACHXU010000020">
    <property type="protein sequence ID" value="MBB3209052.1"/>
    <property type="molecule type" value="Genomic_DNA"/>
</dbReference>
<dbReference type="RefSeq" id="WP_184307379.1">
    <property type="nucleotide sequence ID" value="NZ_JACHXU010000020.1"/>
</dbReference>
<evidence type="ECO:0000256" key="1">
    <source>
        <dbReference type="SAM" id="MobiDB-lite"/>
    </source>
</evidence>
<comment type="caution">
    <text evidence="3">The sequence shown here is derived from an EMBL/GenBank/DDBJ whole genome shotgun (WGS) entry which is preliminary data.</text>
</comment>
<feature type="transmembrane region" description="Helical" evidence="2">
    <location>
        <begin position="203"/>
        <end position="226"/>
    </location>
</feature>
<dbReference type="Proteomes" id="UP000536179">
    <property type="component" value="Unassembled WGS sequence"/>
</dbReference>
<evidence type="ECO:0000256" key="2">
    <source>
        <dbReference type="SAM" id="Phobius"/>
    </source>
</evidence>
<feature type="transmembrane region" description="Helical" evidence="2">
    <location>
        <begin position="274"/>
        <end position="296"/>
    </location>
</feature>
<keyword evidence="2" id="KW-0812">Transmembrane</keyword>
<sequence length="297" mass="32847">MSTNPDSLWVCFQLKILTRSFLIDIVLVSMGAFMLVCLIGQTRGAMERRGTELQTYWVEIRQPSGQETRFLIPDSSQTEEQIREDLVRRMIGPPAPEAAVVRWCQETSEIYAATLVNLGIAAADDSPSNESSFRTVSVRRGGNESSADPDGEQRASAWRDYWMSRDAKAQQWLASYEASLQSRVSGLGQSILITKPRWWMPSVAIVQLAIVVGLIVGLLGCVWRYVSPPLMVEADGVTFEAVRSEPKSPTTAAMCFRRSWFRVQQPMSVTLRVIAGWTIVGSTVLAVGVVSVIAAVQ</sequence>
<gene>
    <name evidence="3" type="ORF">FHS27_004888</name>
</gene>
<feature type="region of interest" description="Disordered" evidence="1">
    <location>
        <begin position="124"/>
        <end position="153"/>
    </location>
</feature>
<organism evidence="3 4">
    <name type="scientific">Aporhodopirellula rubra</name>
    <dbReference type="NCBI Taxonomy" id="980271"/>
    <lineage>
        <taxon>Bacteria</taxon>
        <taxon>Pseudomonadati</taxon>
        <taxon>Planctomycetota</taxon>
        <taxon>Planctomycetia</taxon>
        <taxon>Pirellulales</taxon>
        <taxon>Pirellulaceae</taxon>
        <taxon>Aporhodopirellula</taxon>
    </lineage>
</organism>
<reference evidence="3 4" key="1">
    <citation type="submission" date="2020-08" db="EMBL/GenBank/DDBJ databases">
        <title>Genomic Encyclopedia of Type Strains, Phase III (KMG-III): the genomes of soil and plant-associated and newly described type strains.</title>
        <authorList>
            <person name="Whitman W."/>
        </authorList>
    </citation>
    <scope>NUCLEOTIDE SEQUENCE [LARGE SCALE GENOMIC DNA]</scope>
    <source>
        <strain evidence="3 4">CECT 8075</strain>
    </source>
</reference>
<name>A0A7W5E3A6_9BACT</name>
<feature type="transmembrane region" description="Helical" evidence="2">
    <location>
        <begin position="20"/>
        <end position="39"/>
    </location>
</feature>
<keyword evidence="4" id="KW-1185">Reference proteome</keyword>
<feature type="compositionally biased region" description="Polar residues" evidence="1">
    <location>
        <begin position="126"/>
        <end position="135"/>
    </location>
</feature>
<keyword evidence="2" id="KW-1133">Transmembrane helix</keyword>
<protein>
    <submittedName>
        <fullName evidence="3">Uncharacterized protein</fullName>
    </submittedName>
</protein>